<organism evidence="2 3">
    <name type="scientific">Zhongshania marina</name>
    <dbReference type="NCBI Taxonomy" id="2304603"/>
    <lineage>
        <taxon>Bacteria</taxon>
        <taxon>Pseudomonadati</taxon>
        <taxon>Pseudomonadota</taxon>
        <taxon>Gammaproteobacteria</taxon>
        <taxon>Cellvibrionales</taxon>
        <taxon>Spongiibacteraceae</taxon>
        <taxon>Zhongshania</taxon>
    </lineage>
</organism>
<evidence type="ECO:0000313" key="2">
    <source>
        <dbReference type="EMBL" id="RNL67287.1"/>
    </source>
</evidence>
<proteinExistence type="predicted"/>
<comment type="caution">
    <text evidence="2">The sequence shown here is derived from an EMBL/GenBank/DDBJ whole genome shotgun (WGS) entry which is preliminary data.</text>
</comment>
<sequence length="67" mass="6994">MPKKKVSKEKRHPASPSMAKSAIDPFRASQVTAREKLAFGSNSFPLNPLLAAVLSGAEGLVVAGSLC</sequence>
<dbReference type="RefSeq" id="WP_123181494.1">
    <property type="nucleotide sequence ID" value="NZ_RHGB01000002.1"/>
</dbReference>
<protein>
    <submittedName>
        <fullName evidence="2">Uncharacterized protein</fullName>
    </submittedName>
</protein>
<accession>A0ABX9W6K5</accession>
<gene>
    <name evidence="2" type="ORF">D0911_03425</name>
</gene>
<keyword evidence="3" id="KW-1185">Reference proteome</keyword>
<feature type="compositionally biased region" description="Basic residues" evidence="1">
    <location>
        <begin position="1"/>
        <end position="13"/>
    </location>
</feature>
<feature type="region of interest" description="Disordered" evidence="1">
    <location>
        <begin position="1"/>
        <end position="22"/>
    </location>
</feature>
<reference evidence="2 3" key="1">
    <citation type="submission" date="2018-10" db="EMBL/GenBank/DDBJ databases">
        <title>Draft genome sequence of Zhongshania sp. DSW25-10.</title>
        <authorList>
            <person name="Oh J."/>
        </authorList>
    </citation>
    <scope>NUCLEOTIDE SEQUENCE [LARGE SCALE GENOMIC DNA]</scope>
    <source>
        <strain evidence="2 3">DSW25-10</strain>
    </source>
</reference>
<evidence type="ECO:0000313" key="3">
    <source>
        <dbReference type="Proteomes" id="UP000274695"/>
    </source>
</evidence>
<evidence type="ECO:0000256" key="1">
    <source>
        <dbReference type="SAM" id="MobiDB-lite"/>
    </source>
</evidence>
<dbReference type="EMBL" id="RHGB01000002">
    <property type="protein sequence ID" value="RNL67287.1"/>
    <property type="molecule type" value="Genomic_DNA"/>
</dbReference>
<name>A0ABX9W6K5_9GAMM</name>
<dbReference type="Proteomes" id="UP000274695">
    <property type="component" value="Unassembled WGS sequence"/>
</dbReference>